<dbReference type="EMBL" id="LQYN01000031">
    <property type="protein sequence ID" value="KYD08479.1"/>
    <property type="molecule type" value="Genomic_DNA"/>
</dbReference>
<dbReference type="STRING" id="46224.B4102_2756"/>
<organism evidence="1 3">
    <name type="scientific">Heyndrickxia sporothermodurans</name>
    <dbReference type="NCBI Taxonomy" id="46224"/>
    <lineage>
        <taxon>Bacteria</taxon>
        <taxon>Bacillati</taxon>
        <taxon>Bacillota</taxon>
        <taxon>Bacilli</taxon>
        <taxon>Bacillales</taxon>
        <taxon>Bacillaceae</taxon>
        <taxon>Heyndrickxia</taxon>
    </lineage>
</organism>
<proteinExistence type="predicted"/>
<accession>A0A150L8X6</accession>
<reference evidence="2 4" key="2">
    <citation type="submission" date="2020-12" db="EMBL/GenBank/DDBJ databases">
        <title>Taxonomic evaluation of the Bacillus sporothermodurans group of bacteria based on whole genome sequences.</title>
        <authorList>
            <person name="Fiedler G."/>
            <person name="Herbstmann A.-D."/>
            <person name="Doll E."/>
            <person name="Wenning M."/>
            <person name="Brinks E."/>
            <person name="Kabisch J."/>
            <person name="Breitenwieser F."/>
            <person name="Lappann M."/>
            <person name="Boehnlein C."/>
            <person name="Franz C."/>
        </authorList>
    </citation>
    <scope>NUCLEOTIDE SEQUENCE [LARGE SCALE GENOMIC DNA]</scope>
    <source>
        <strain evidence="2 4">DSM 10599</strain>
    </source>
</reference>
<dbReference type="AlphaFoldDB" id="A0A150L8X6"/>
<reference evidence="1 3" key="1">
    <citation type="submission" date="2016-01" db="EMBL/GenBank/DDBJ databases">
        <title>Genome Sequences of Twelve Sporeforming Bacillus Species Isolated from Foods.</title>
        <authorList>
            <person name="Berendsen E.M."/>
            <person name="Wells-Bennik M.H."/>
            <person name="Krawcyk A.O."/>
            <person name="De Jong A."/>
            <person name="Holsappel S."/>
            <person name="Eijlander R.T."/>
            <person name="Kuipers O.P."/>
        </authorList>
    </citation>
    <scope>NUCLEOTIDE SEQUENCE [LARGE SCALE GENOMIC DNA]</scope>
    <source>
        <strain evidence="1 3">B4102</strain>
    </source>
</reference>
<evidence type="ECO:0000313" key="2">
    <source>
        <dbReference type="EMBL" id="QQX24653.1"/>
    </source>
</evidence>
<name>A0A150L8X6_9BACI</name>
<dbReference type="PATRIC" id="fig|46224.3.peg.2326"/>
<dbReference type="Proteomes" id="UP000075666">
    <property type="component" value="Unassembled WGS sequence"/>
</dbReference>
<evidence type="ECO:0000313" key="3">
    <source>
        <dbReference type="Proteomes" id="UP000075666"/>
    </source>
</evidence>
<protein>
    <submittedName>
        <fullName evidence="1">Uncharacterized protein</fullName>
    </submittedName>
</protein>
<sequence length="64" mass="7270">MTNQSNEKRVTDTPKTKKFTINTAMSTINQKPYYPGGSVEEHKNIEEANTILTGDEIKQQNENL</sequence>
<dbReference type="RefSeq" id="WP_066229688.1">
    <property type="nucleotide sequence ID" value="NZ_CP066701.1"/>
</dbReference>
<gene>
    <name evidence="1" type="ORF">B4102_2756</name>
    <name evidence="2" type="ORF">JGZ69_18055</name>
</gene>
<keyword evidence="3" id="KW-1185">Reference proteome</keyword>
<dbReference type="EMBL" id="CP066701">
    <property type="protein sequence ID" value="QQX24653.1"/>
    <property type="molecule type" value="Genomic_DNA"/>
</dbReference>
<dbReference type="Proteomes" id="UP000595512">
    <property type="component" value="Chromosome"/>
</dbReference>
<evidence type="ECO:0000313" key="1">
    <source>
        <dbReference type="EMBL" id="KYD08479.1"/>
    </source>
</evidence>
<evidence type="ECO:0000313" key="4">
    <source>
        <dbReference type="Proteomes" id="UP000595512"/>
    </source>
</evidence>
<dbReference type="OrthoDB" id="2924022at2"/>
<dbReference type="KEGG" id="hspo:JGZ69_18055"/>